<evidence type="ECO:0000313" key="1">
    <source>
        <dbReference type="EMBL" id="GBM31953.1"/>
    </source>
</evidence>
<keyword evidence="2" id="KW-1185">Reference proteome</keyword>
<evidence type="ECO:0000313" key="2">
    <source>
        <dbReference type="Proteomes" id="UP000499080"/>
    </source>
</evidence>
<comment type="caution">
    <text evidence="1">The sequence shown here is derived from an EMBL/GenBank/DDBJ whole genome shotgun (WGS) entry which is preliminary data.</text>
</comment>
<gene>
    <name evidence="1" type="ORF">AVEN_117523_1</name>
</gene>
<dbReference type="AlphaFoldDB" id="A0A4Y2ERT9"/>
<sequence length="105" mass="12076">MRVTWGDIGAVRRILQDLPSKFFKELEGLLGHMWPSVALENHYPIRELAPALALDGLFVPMQPVALEHRARHSSQYTSFICDKFVNHSPLCANHYVLFLVYQISR</sequence>
<protein>
    <submittedName>
        <fullName evidence="1">Uncharacterized protein</fullName>
    </submittedName>
</protein>
<dbReference type="OrthoDB" id="6449427at2759"/>
<name>A0A4Y2ERT9_ARAVE</name>
<dbReference type="Proteomes" id="UP000499080">
    <property type="component" value="Unassembled WGS sequence"/>
</dbReference>
<reference evidence="1 2" key="1">
    <citation type="journal article" date="2019" name="Sci. Rep.">
        <title>Orb-weaving spider Araneus ventricosus genome elucidates the spidroin gene catalogue.</title>
        <authorList>
            <person name="Kono N."/>
            <person name="Nakamura H."/>
            <person name="Ohtoshi R."/>
            <person name="Moran D.A.P."/>
            <person name="Shinohara A."/>
            <person name="Yoshida Y."/>
            <person name="Fujiwara M."/>
            <person name="Mori M."/>
            <person name="Tomita M."/>
            <person name="Arakawa K."/>
        </authorList>
    </citation>
    <scope>NUCLEOTIDE SEQUENCE [LARGE SCALE GENOMIC DNA]</scope>
</reference>
<organism evidence="1 2">
    <name type="scientific">Araneus ventricosus</name>
    <name type="common">Orbweaver spider</name>
    <name type="synonym">Epeira ventricosa</name>
    <dbReference type="NCBI Taxonomy" id="182803"/>
    <lineage>
        <taxon>Eukaryota</taxon>
        <taxon>Metazoa</taxon>
        <taxon>Ecdysozoa</taxon>
        <taxon>Arthropoda</taxon>
        <taxon>Chelicerata</taxon>
        <taxon>Arachnida</taxon>
        <taxon>Araneae</taxon>
        <taxon>Araneomorphae</taxon>
        <taxon>Entelegynae</taxon>
        <taxon>Araneoidea</taxon>
        <taxon>Araneidae</taxon>
        <taxon>Araneus</taxon>
    </lineage>
</organism>
<dbReference type="EMBL" id="BGPR01093690">
    <property type="protein sequence ID" value="GBM31953.1"/>
    <property type="molecule type" value="Genomic_DNA"/>
</dbReference>
<proteinExistence type="predicted"/>
<accession>A0A4Y2ERT9</accession>